<evidence type="ECO:0000256" key="1">
    <source>
        <dbReference type="SAM" id="MobiDB-lite"/>
    </source>
</evidence>
<organism evidence="2">
    <name type="scientific">Oryza sativa subsp. indica</name>
    <name type="common">Rice</name>
    <dbReference type="NCBI Taxonomy" id="39946"/>
    <lineage>
        <taxon>Eukaryota</taxon>
        <taxon>Viridiplantae</taxon>
        <taxon>Streptophyta</taxon>
        <taxon>Embryophyta</taxon>
        <taxon>Tracheophyta</taxon>
        <taxon>Spermatophyta</taxon>
        <taxon>Magnoliopsida</taxon>
        <taxon>Liliopsida</taxon>
        <taxon>Poales</taxon>
        <taxon>Poaceae</taxon>
        <taxon>BOP clade</taxon>
        <taxon>Oryzoideae</taxon>
        <taxon>Oryzeae</taxon>
        <taxon>Oryzinae</taxon>
        <taxon>Oryza</taxon>
        <taxon>Oryza sativa</taxon>
    </lineage>
</organism>
<feature type="compositionally biased region" description="Polar residues" evidence="1">
    <location>
        <begin position="258"/>
        <end position="269"/>
    </location>
</feature>
<feature type="region of interest" description="Disordered" evidence="1">
    <location>
        <begin position="177"/>
        <end position="232"/>
    </location>
</feature>
<feature type="compositionally biased region" description="Low complexity" evidence="1">
    <location>
        <begin position="222"/>
        <end position="232"/>
    </location>
</feature>
<feature type="region of interest" description="Disordered" evidence="1">
    <location>
        <begin position="253"/>
        <end position="273"/>
    </location>
</feature>
<protein>
    <submittedName>
        <fullName evidence="2">Mucin-like</fullName>
    </submittedName>
</protein>
<sequence>MQHNPKARTRRNKTKAKGWQCAEIVLNIFGLREGDVKDEHGEVGRSAAAAWAGSTRLNGEGLLEDDDVLDVGVHGALACLGQNGGQAGEEEVAAMLRKVVAWFGAAPADREAWLEFAGPYPTFGLPRPNCRHCHSTLPVSRAPNAPPPHSVRSPATAIHLLQPAPTFPPFLANRRRAVHRRVPSSSNRPTQPLPSPPHPATCAASFTTPRSTPASPPLLHSATGTTTPPPTRATTAYSRLPLASVALPSHAAAMPHCTPSTSPLPQSIAETPLPHSPSLSATVAHYTASPLRPTPHCVVASIGSARTMRTPAAARFAYPTTGICFPSCTAPRAVRRWPRAAAVPWPAGPVSAAPMPQPLALYRPIGLADLGCPSRGPAVDRPLVPVHVAPDFCLNELVKPIATYDVEVVVVLGVRTETQGVIDNVG</sequence>
<accession>C8TFN1</accession>
<name>C8TFN1_ORYSI</name>
<evidence type="ECO:0000313" key="2">
    <source>
        <dbReference type="EMBL" id="BAI39953.1"/>
    </source>
</evidence>
<dbReference type="EMBL" id="AP009093">
    <property type="protein sequence ID" value="BAI39953.1"/>
    <property type="molecule type" value="Genomic_DNA"/>
</dbReference>
<proteinExistence type="predicted"/>
<reference evidence="2" key="1">
    <citation type="journal article" date="2009" name="Plant J.">
        <title>Comparative analysis of complete orthologous centromeres from two subspecies of rice reveals rapid variation of centromere organization and structure.</title>
        <authorList>
            <person name="Wu J."/>
            <person name="Fujisawa M."/>
            <person name="Tian Z."/>
            <person name="Yamagata H."/>
            <person name="Kamiya K."/>
            <person name="Shibata M."/>
            <person name="Hosokawa S."/>
            <person name="Ito Y."/>
            <person name="Hamada M."/>
            <person name="Katagiri S."/>
            <person name="Kurita K."/>
            <person name="Yamamoto M."/>
            <person name="Kikuta A."/>
            <person name="Machita K."/>
            <person name="Karasawa W."/>
            <person name="Kanamori H."/>
            <person name="Namiki N."/>
            <person name="Mizuno H."/>
            <person name="Ma J."/>
            <person name="Sasaki T."/>
            <person name="Matsumoto T."/>
        </authorList>
    </citation>
    <scope>NUCLEOTIDE SEQUENCE</scope>
</reference>
<gene>
    <name evidence="2" type="primary">K0413C07.15</name>
</gene>
<feature type="compositionally biased region" description="Polar residues" evidence="1">
    <location>
        <begin position="204"/>
        <end position="213"/>
    </location>
</feature>
<dbReference type="AlphaFoldDB" id="C8TFN1"/>